<accession>A0A4Z2I4G7</accession>
<gene>
    <name evidence="2" type="ORF">EYF80_017580</name>
</gene>
<evidence type="ECO:0000256" key="1">
    <source>
        <dbReference type="SAM" id="MobiDB-lite"/>
    </source>
</evidence>
<dbReference type="Proteomes" id="UP000314294">
    <property type="component" value="Unassembled WGS sequence"/>
</dbReference>
<keyword evidence="3" id="KW-1185">Reference proteome</keyword>
<feature type="compositionally biased region" description="Basic and acidic residues" evidence="1">
    <location>
        <begin position="28"/>
        <end position="57"/>
    </location>
</feature>
<evidence type="ECO:0000313" key="2">
    <source>
        <dbReference type="EMBL" id="TNN72152.1"/>
    </source>
</evidence>
<organism evidence="2 3">
    <name type="scientific">Liparis tanakae</name>
    <name type="common">Tanaka's snailfish</name>
    <dbReference type="NCBI Taxonomy" id="230148"/>
    <lineage>
        <taxon>Eukaryota</taxon>
        <taxon>Metazoa</taxon>
        <taxon>Chordata</taxon>
        <taxon>Craniata</taxon>
        <taxon>Vertebrata</taxon>
        <taxon>Euteleostomi</taxon>
        <taxon>Actinopterygii</taxon>
        <taxon>Neopterygii</taxon>
        <taxon>Teleostei</taxon>
        <taxon>Neoteleostei</taxon>
        <taxon>Acanthomorphata</taxon>
        <taxon>Eupercaria</taxon>
        <taxon>Perciformes</taxon>
        <taxon>Cottioidei</taxon>
        <taxon>Cottales</taxon>
        <taxon>Liparidae</taxon>
        <taxon>Liparis</taxon>
    </lineage>
</organism>
<name>A0A4Z2I4G7_9TELE</name>
<reference evidence="2 3" key="1">
    <citation type="submission" date="2019-03" db="EMBL/GenBank/DDBJ databases">
        <title>First draft genome of Liparis tanakae, snailfish: a comprehensive survey of snailfish specific genes.</title>
        <authorList>
            <person name="Kim W."/>
            <person name="Song I."/>
            <person name="Jeong J.-H."/>
            <person name="Kim D."/>
            <person name="Kim S."/>
            <person name="Ryu S."/>
            <person name="Song J.Y."/>
            <person name="Lee S.K."/>
        </authorList>
    </citation>
    <scope>NUCLEOTIDE SEQUENCE [LARGE SCALE GENOMIC DNA]</scope>
    <source>
        <tissue evidence="2">Muscle</tissue>
    </source>
</reference>
<sequence>MQMNSKRMSNFAKTPRCHKPLPVQRTRQPLDLRPHGQRGVDDHEPEEQSQHKYIDKRDEERGVGVELLLLHEHVCSVTEVEIAHDDAHLAEGLERRLWAQRGDCGRRLLLLEALDVRRRESPVMVVAEDVEDQQGHGRAHEETRRQLLQEVRGRQRLAAGAVDGPEELVAQRVHEHHGALRGSQSGGGRCKPSLDWAMVSSAAWRDAANSLTRDLPFRLLLLSTSTAASLYSSSC</sequence>
<dbReference type="AlphaFoldDB" id="A0A4Z2I4G7"/>
<feature type="region of interest" description="Disordered" evidence="1">
    <location>
        <begin position="1"/>
        <end position="57"/>
    </location>
</feature>
<proteinExistence type="predicted"/>
<comment type="caution">
    <text evidence="2">The sequence shown here is derived from an EMBL/GenBank/DDBJ whole genome shotgun (WGS) entry which is preliminary data.</text>
</comment>
<evidence type="ECO:0000313" key="3">
    <source>
        <dbReference type="Proteomes" id="UP000314294"/>
    </source>
</evidence>
<feature type="compositionally biased region" description="Polar residues" evidence="1">
    <location>
        <begin position="1"/>
        <end position="12"/>
    </location>
</feature>
<protein>
    <submittedName>
        <fullName evidence="2">Uncharacterized protein</fullName>
    </submittedName>
</protein>
<dbReference type="EMBL" id="SRLO01000141">
    <property type="protein sequence ID" value="TNN72152.1"/>
    <property type="molecule type" value="Genomic_DNA"/>
</dbReference>